<dbReference type="RefSeq" id="WP_103679752.1">
    <property type="nucleotide sequence ID" value="NZ_LPWH01000051.1"/>
</dbReference>
<dbReference type="GO" id="GO:0033744">
    <property type="term" value="F:L-methionine:thioredoxin-disulfide S-oxidoreductase activity"/>
    <property type="evidence" value="ECO:0007669"/>
    <property type="project" value="RHEA"/>
</dbReference>
<dbReference type="GO" id="GO:0008113">
    <property type="term" value="F:peptide-methionine (S)-S-oxide reductase activity"/>
    <property type="evidence" value="ECO:0007669"/>
    <property type="project" value="UniProtKB-UniRule"/>
</dbReference>
<comment type="function">
    <text evidence="4">Has an important function as a repair enzyme for proteins that have been inactivated by oxidation. Catalyzes the reversible oxidation-reduction of methionine sulfoxide in proteins to methionine.</text>
</comment>
<dbReference type="EC" id="1.8.4.11" evidence="4"/>
<keyword evidence="7" id="KW-1185">Reference proteome</keyword>
<keyword evidence="1 4" id="KW-0560">Oxidoreductase</keyword>
<dbReference type="InterPro" id="IPR002569">
    <property type="entry name" value="Met_Sox_Rdtase_MsrA_dom"/>
</dbReference>
<dbReference type="InterPro" id="IPR036509">
    <property type="entry name" value="Met_Sox_Rdtase_MsrA_sf"/>
</dbReference>
<dbReference type="PANTHER" id="PTHR43774">
    <property type="entry name" value="PEPTIDE METHIONINE SULFOXIDE REDUCTASE"/>
    <property type="match status" value="1"/>
</dbReference>
<evidence type="ECO:0000256" key="1">
    <source>
        <dbReference type="ARBA" id="ARBA00023002"/>
    </source>
</evidence>
<protein>
    <recommendedName>
        <fullName evidence="4">Peptide methionine sulfoxide reductase MsrA</fullName>
        <shortName evidence="4">Protein-methionine-S-oxide reductase</shortName>
        <ecNumber evidence="4">1.8.4.11</ecNumber>
    </recommendedName>
    <alternativeName>
        <fullName evidence="4">Peptide-methionine (S)-S-oxide reductase</fullName>
        <shortName evidence="4">Peptide Met(O) reductase</shortName>
    </alternativeName>
</protein>
<comment type="catalytic activity">
    <reaction evidence="2 4">
        <text>L-methionyl-[protein] + [thioredoxin]-disulfide + H2O = L-methionyl-(S)-S-oxide-[protein] + [thioredoxin]-dithiol</text>
        <dbReference type="Rhea" id="RHEA:14217"/>
        <dbReference type="Rhea" id="RHEA-COMP:10698"/>
        <dbReference type="Rhea" id="RHEA-COMP:10700"/>
        <dbReference type="Rhea" id="RHEA-COMP:12313"/>
        <dbReference type="Rhea" id="RHEA-COMP:12315"/>
        <dbReference type="ChEBI" id="CHEBI:15377"/>
        <dbReference type="ChEBI" id="CHEBI:16044"/>
        <dbReference type="ChEBI" id="CHEBI:29950"/>
        <dbReference type="ChEBI" id="CHEBI:44120"/>
        <dbReference type="ChEBI" id="CHEBI:50058"/>
        <dbReference type="EC" id="1.8.4.11"/>
    </reaction>
</comment>
<dbReference type="NCBIfam" id="TIGR00401">
    <property type="entry name" value="msrA"/>
    <property type="match status" value="1"/>
</dbReference>
<evidence type="ECO:0000259" key="5">
    <source>
        <dbReference type="Pfam" id="PF01625"/>
    </source>
</evidence>
<dbReference type="PANTHER" id="PTHR43774:SF1">
    <property type="entry name" value="PEPTIDE METHIONINE SULFOXIDE REDUCTASE MSRA 2"/>
    <property type="match status" value="1"/>
</dbReference>
<gene>
    <name evidence="4" type="primary">msrA</name>
    <name evidence="6" type="ORF">AU468_04580</name>
</gene>
<evidence type="ECO:0000256" key="2">
    <source>
        <dbReference type="ARBA" id="ARBA00047806"/>
    </source>
</evidence>
<dbReference type="EMBL" id="LPWH01000051">
    <property type="protein sequence ID" value="POR04002.1"/>
    <property type="molecule type" value="Genomic_DNA"/>
</dbReference>
<comment type="similarity">
    <text evidence="4">Belongs to the MsrA Met sulfoxide reductase family.</text>
</comment>
<dbReference type="SUPFAM" id="SSF55068">
    <property type="entry name" value="Peptide methionine sulfoxide reductase"/>
    <property type="match status" value="1"/>
</dbReference>
<name>A0A2S4JWV2_9SPIO</name>
<dbReference type="HAMAP" id="MF_01401">
    <property type="entry name" value="MsrA"/>
    <property type="match status" value="1"/>
</dbReference>
<evidence type="ECO:0000256" key="4">
    <source>
        <dbReference type="HAMAP-Rule" id="MF_01401"/>
    </source>
</evidence>
<comment type="catalytic activity">
    <reaction evidence="3 4">
        <text>[thioredoxin]-disulfide + L-methionine + H2O = L-methionine (S)-S-oxide + [thioredoxin]-dithiol</text>
        <dbReference type="Rhea" id="RHEA:19993"/>
        <dbReference type="Rhea" id="RHEA-COMP:10698"/>
        <dbReference type="Rhea" id="RHEA-COMP:10700"/>
        <dbReference type="ChEBI" id="CHEBI:15377"/>
        <dbReference type="ChEBI" id="CHEBI:29950"/>
        <dbReference type="ChEBI" id="CHEBI:50058"/>
        <dbReference type="ChEBI" id="CHEBI:57844"/>
        <dbReference type="ChEBI" id="CHEBI:58772"/>
        <dbReference type="EC" id="1.8.4.11"/>
    </reaction>
</comment>
<proteinExistence type="inferred from homology"/>
<reference evidence="7" key="1">
    <citation type="submission" date="2015-12" db="EMBL/GenBank/DDBJ databases">
        <authorList>
            <person name="Lodha T.D."/>
            <person name="Chintalapati S."/>
            <person name="Chintalapati V.R."/>
            <person name="Sravanthi T."/>
        </authorList>
    </citation>
    <scope>NUCLEOTIDE SEQUENCE [LARGE SCALE GENOMIC DNA]</scope>
    <source>
        <strain evidence="7">JC133</strain>
    </source>
</reference>
<accession>A0A2S4JWV2</accession>
<dbReference type="Pfam" id="PF01625">
    <property type="entry name" value="PMSR"/>
    <property type="match status" value="1"/>
</dbReference>
<evidence type="ECO:0000256" key="3">
    <source>
        <dbReference type="ARBA" id="ARBA00048782"/>
    </source>
</evidence>
<dbReference type="OrthoDB" id="4174719at2"/>
<evidence type="ECO:0000313" key="7">
    <source>
        <dbReference type="Proteomes" id="UP000237350"/>
    </source>
</evidence>
<sequence length="193" mass="22055">MDYETPRDEPRETTRTTDTAILGGGCFWCLEAIFQRLPGVLRAEPGYAGGTHPDPTYQEVCRGDTGHAEVVRITFDPQVISYTGLLETFWKAHDPTTLNRQGEDRGPQYRSIILYTSQDQRHQAEASLKRWNTANPSRGPGVTQIVALEQFFPAEDYHHDYYRKNPRASYCRLVIQPKVEALAPRDTRPCRNQ</sequence>
<feature type="domain" description="Peptide methionine sulphoxide reductase MsrA" evidence="5">
    <location>
        <begin position="19"/>
        <end position="171"/>
    </location>
</feature>
<evidence type="ECO:0000313" key="6">
    <source>
        <dbReference type="EMBL" id="POR04002.1"/>
    </source>
</evidence>
<dbReference type="Gene3D" id="3.30.1060.10">
    <property type="entry name" value="Peptide methionine sulphoxide reductase MsrA"/>
    <property type="match status" value="1"/>
</dbReference>
<comment type="caution">
    <text evidence="6">The sequence shown here is derived from an EMBL/GenBank/DDBJ whole genome shotgun (WGS) entry which is preliminary data.</text>
</comment>
<organism evidence="6 7">
    <name type="scientific">Alkalispirochaeta sphaeroplastigenens</name>
    <dbReference type="NCBI Taxonomy" id="1187066"/>
    <lineage>
        <taxon>Bacteria</taxon>
        <taxon>Pseudomonadati</taxon>
        <taxon>Spirochaetota</taxon>
        <taxon>Spirochaetia</taxon>
        <taxon>Spirochaetales</taxon>
        <taxon>Spirochaetaceae</taxon>
        <taxon>Alkalispirochaeta</taxon>
    </lineage>
</organism>
<feature type="active site" evidence="4">
    <location>
        <position position="26"/>
    </location>
</feature>
<dbReference type="AlphaFoldDB" id="A0A2S4JWV2"/>
<dbReference type="Proteomes" id="UP000237350">
    <property type="component" value="Unassembled WGS sequence"/>
</dbReference>